<proteinExistence type="predicted"/>
<accession>A0A1I6W944</accession>
<gene>
    <name evidence="2" type="ORF">SAMN05444586_10481</name>
</gene>
<sequence>MGNEILKKALLSGPLPIAGTELQCAVLDDETRVLSASSIFTAFGRPRKGINSRMEITGVKIPPFLASNNLRPYLTEDILKRLKLISYDDGGKIKSGYNAELLVDMCEVYLQARRDDKLMESQFKLAVQAEILQSAFARVGIAAIVDEATGYQKVRTNDALRLLLVRYVAEGLQKWMKTFHDSFFHQLDRLYGNEKTTSRARPMYYGKFINKYIYDPLENGYIKTELDKLNITDEGKRKARFHQWLNVDGRDSLIRQISRVEARMELFPDIEEFKQAEIRQKAISVAPYLFDEMNKIID</sequence>
<feature type="domain" description="Bacteriophage Mx8 p63 C-terminal" evidence="1">
    <location>
        <begin position="164"/>
        <end position="251"/>
    </location>
</feature>
<dbReference type="Proteomes" id="UP000182827">
    <property type="component" value="Unassembled WGS sequence"/>
</dbReference>
<evidence type="ECO:0000313" key="3">
    <source>
        <dbReference type="Proteomes" id="UP000182827"/>
    </source>
</evidence>
<evidence type="ECO:0000259" key="1">
    <source>
        <dbReference type="Pfam" id="PF10546"/>
    </source>
</evidence>
<keyword evidence="3" id="KW-1185">Reference proteome</keyword>
<reference evidence="3" key="1">
    <citation type="submission" date="2016-10" db="EMBL/GenBank/DDBJ databases">
        <authorList>
            <person name="Varghese N."/>
            <person name="Submissions S."/>
        </authorList>
    </citation>
    <scope>NUCLEOTIDE SEQUENCE [LARGE SCALE GENOMIC DNA]</scope>
    <source>
        <strain evidence="3">ANC 5076</strain>
    </source>
</reference>
<dbReference type="AlphaFoldDB" id="A0A1I6W944"/>
<dbReference type="EMBL" id="FOZU01000048">
    <property type="protein sequence ID" value="SFT22509.1"/>
    <property type="molecule type" value="Genomic_DNA"/>
</dbReference>
<organism evidence="2 3">
    <name type="scientific">Acinetobacter bohemicus</name>
    <dbReference type="NCBI Taxonomy" id="1435036"/>
    <lineage>
        <taxon>Bacteria</taxon>
        <taxon>Pseudomonadati</taxon>
        <taxon>Pseudomonadota</taxon>
        <taxon>Gammaproteobacteria</taxon>
        <taxon>Moraxellales</taxon>
        <taxon>Moraxellaceae</taxon>
        <taxon>Acinetobacter</taxon>
    </lineage>
</organism>
<dbReference type="Pfam" id="PF10546">
    <property type="entry name" value="P63C"/>
    <property type="match status" value="1"/>
</dbReference>
<dbReference type="InterPro" id="IPR018874">
    <property type="entry name" value="Phage_Mx8_p63_C"/>
</dbReference>
<protein>
    <submittedName>
        <fullName evidence="2">p63C domain-containing protein</fullName>
    </submittedName>
</protein>
<name>A0A1I6W944_9GAMM</name>
<evidence type="ECO:0000313" key="2">
    <source>
        <dbReference type="EMBL" id="SFT22509.1"/>
    </source>
</evidence>